<dbReference type="GO" id="GO:0006779">
    <property type="term" value="P:porphyrin-containing compound biosynthetic process"/>
    <property type="evidence" value="ECO:0007669"/>
    <property type="project" value="UniProtKB-KW"/>
</dbReference>
<keyword evidence="9" id="KW-0627">Porphyrin biosynthesis</keyword>
<evidence type="ECO:0000313" key="13">
    <source>
        <dbReference type="Proteomes" id="UP000242502"/>
    </source>
</evidence>
<evidence type="ECO:0000256" key="6">
    <source>
        <dbReference type="ARBA" id="ARBA00022692"/>
    </source>
</evidence>
<comment type="caution">
    <text evidence="12">The sequence shown here is derived from an EMBL/GenBank/DDBJ whole genome shotgun (WGS) entry which is preliminary data.</text>
</comment>
<dbReference type="UniPathway" id="UPA00252"/>
<dbReference type="NCBIfam" id="TIGR00540">
    <property type="entry name" value="TPR_hemY_coli"/>
    <property type="match status" value="1"/>
</dbReference>
<evidence type="ECO:0000313" key="12">
    <source>
        <dbReference type="EMBL" id="ODS23227.1"/>
    </source>
</evidence>
<comment type="function">
    <text evidence="1">Involved in a late step of protoheme IX synthesis.</text>
</comment>
<dbReference type="InterPro" id="IPR005254">
    <property type="entry name" value="Heme_biosyn_assoc_TPR_pro"/>
</dbReference>
<feature type="transmembrane region" description="Helical" evidence="10">
    <location>
        <begin position="43"/>
        <end position="64"/>
    </location>
</feature>
<dbReference type="Gene3D" id="1.25.40.10">
    <property type="entry name" value="Tetratricopeptide repeat domain"/>
    <property type="match status" value="2"/>
</dbReference>
<gene>
    <name evidence="12" type="ORF">AB835_10030</name>
</gene>
<evidence type="ECO:0000256" key="5">
    <source>
        <dbReference type="ARBA" id="ARBA00022519"/>
    </source>
</evidence>
<keyword evidence="6 10" id="KW-0812">Transmembrane</keyword>
<evidence type="ECO:0000256" key="7">
    <source>
        <dbReference type="ARBA" id="ARBA00022989"/>
    </source>
</evidence>
<comment type="pathway">
    <text evidence="3">Porphyrin-containing compound metabolism; protoheme biosynthesis.</text>
</comment>
<protein>
    <recommendedName>
        <fullName evidence="11">HemY N-terminal domain-containing protein</fullName>
    </recommendedName>
</protein>
<evidence type="ECO:0000256" key="2">
    <source>
        <dbReference type="ARBA" id="ARBA00004429"/>
    </source>
</evidence>
<evidence type="ECO:0000256" key="3">
    <source>
        <dbReference type="ARBA" id="ARBA00004744"/>
    </source>
</evidence>
<dbReference type="EMBL" id="MDLC01000035">
    <property type="protein sequence ID" value="ODS23227.1"/>
    <property type="molecule type" value="Genomic_DNA"/>
</dbReference>
<dbReference type="GO" id="GO:0005886">
    <property type="term" value="C:plasma membrane"/>
    <property type="evidence" value="ECO:0007669"/>
    <property type="project" value="UniProtKB-SubCell"/>
</dbReference>
<keyword evidence="7 10" id="KW-1133">Transmembrane helix</keyword>
<dbReference type="InterPro" id="IPR010817">
    <property type="entry name" value="HemY_N"/>
</dbReference>
<dbReference type="InterPro" id="IPR019734">
    <property type="entry name" value="TPR_rpt"/>
</dbReference>
<dbReference type="Pfam" id="PF07219">
    <property type="entry name" value="HemY_N"/>
    <property type="match status" value="1"/>
</dbReference>
<accession>A0A1D2QNR5</accession>
<dbReference type="AlphaFoldDB" id="A0A1D2QNR5"/>
<evidence type="ECO:0000256" key="10">
    <source>
        <dbReference type="SAM" id="Phobius"/>
    </source>
</evidence>
<keyword evidence="8 10" id="KW-0472">Membrane</keyword>
<evidence type="ECO:0000256" key="1">
    <source>
        <dbReference type="ARBA" id="ARBA00002962"/>
    </source>
</evidence>
<keyword evidence="4" id="KW-1003">Cell membrane</keyword>
<comment type="subcellular location">
    <subcellularLocation>
        <location evidence="2">Cell inner membrane</location>
        <topology evidence="2">Multi-pass membrane protein</topology>
    </subcellularLocation>
</comment>
<dbReference type="InterPro" id="IPR011990">
    <property type="entry name" value="TPR-like_helical_dom_sf"/>
</dbReference>
<reference evidence="12 13" key="1">
    <citation type="journal article" date="2016" name="Appl. Environ. Microbiol.">
        <title>Lack of Overt Genome Reduction in the Bryostatin-Producing Bryozoan Symbiont "Candidatus Endobugula sertula".</title>
        <authorList>
            <person name="Miller I.J."/>
            <person name="Vanee N."/>
            <person name="Fong S.S."/>
            <person name="Lim-Fong G.E."/>
            <person name="Kwan J.C."/>
        </authorList>
    </citation>
    <scope>NUCLEOTIDE SEQUENCE [LARGE SCALE GENOMIC DNA]</scope>
    <source>
        <strain evidence="12">AB1-4</strain>
    </source>
</reference>
<evidence type="ECO:0000256" key="8">
    <source>
        <dbReference type="ARBA" id="ARBA00023136"/>
    </source>
</evidence>
<proteinExistence type="predicted"/>
<dbReference type="GO" id="GO:0042168">
    <property type="term" value="P:heme metabolic process"/>
    <property type="evidence" value="ECO:0007669"/>
    <property type="project" value="InterPro"/>
</dbReference>
<name>A0A1D2QNR5_9GAMM</name>
<sequence length="411" mass="46783">MMRLLLLFCAALVIGGLFVYQVQQGSGYILIVWGKTSIEMSVWFGVFAAIGMIFMLWLCIYLVIGSLRGLSSTKQKIVGYSEHKAQQQTMVGLIHFIEGNWLSAYNKLTRSAKKMSAPIINYLAAASCAYKMGNEQDALQLLHRAEKSTVNSGLAVALTQARMQLSNQQYEQALATLERAVKIKPLHPVVLALQQQVYEALNDWASMKKLLPKLHQQNIGSLKQRYYLEQKLRQALLADVISKKIELGNEEKYEALNQYWKKVPANFQQDCVLLSSYARELMALRKYDQAESLLAKSLKRQWHDEWAELYGLLQTSKPEKALKTAEPWLTTSREKNPILLLALGRLCLQCKQWGRAKDFFKQSLELQTSPETYAELARLQKYLGEDKNSQDVYRLGLLSSVKNLATVAEFK</sequence>
<feature type="domain" description="HemY N-terminal" evidence="11">
    <location>
        <begin position="27"/>
        <end position="133"/>
    </location>
</feature>
<evidence type="ECO:0000256" key="4">
    <source>
        <dbReference type="ARBA" id="ARBA00022475"/>
    </source>
</evidence>
<keyword evidence="5" id="KW-0997">Cell inner membrane</keyword>
<dbReference type="Proteomes" id="UP000242502">
    <property type="component" value="Unassembled WGS sequence"/>
</dbReference>
<evidence type="ECO:0000259" key="11">
    <source>
        <dbReference type="Pfam" id="PF07219"/>
    </source>
</evidence>
<dbReference type="STRING" id="62101.AB835_10030"/>
<dbReference type="SUPFAM" id="SSF48452">
    <property type="entry name" value="TPR-like"/>
    <property type="match status" value="2"/>
</dbReference>
<evidence type="ECO:0000256" key="9">
    <source>
        <dbReference type="ARBA" id="ARBA00023244"/>
    </source>
</evidence>
<dbReference type="SMART" id="SM00028">
    <property type="entry name" value="TPR"/>
    <property type="match status" value="3"/>
</dbReference>
<organism evidence="12 13">
    <name type="scientific">Candidatus Endobugula sertula</name>
    <name type="common">Bugula neritina bacterial symbiont</name>
    <dbReference type="NCBI Taxonomy" id="62101"/>
    <lineage>
        <taxon>Bacteria</taxon>
        <taxon>Pseudomonadati</taxon>
        <taxon>Pseudomonadota</taxon>
        <taxon>Gammaproteobacteria</taxon>
        <taxon>Cellvibrionales</taxon>
        <taxon>Cellvibrionaceae</taxon>
        <taxon>Candidatus Endobugula</taxon>
    </lineage>
</organism>